<dbReference type="SUPFAM" id="SSF52172">
    <property type="entry name" value="CheY-like"/>
    <property type="match status" value="1"/>
</dbReference>
<keyword evidence="1" id="KW-0597">Phosphoprotein</keyword>
<evidence type="ECO:0000313" key="3">
    <source>
        <dbReference type="EMBL" id="BDD02216.1"/>
    </source>
</evidence>
<keyword evidence="3" id="KW-0614">Plasmid</keyword>
<keyword evidence="4" id="KW-1185">Reference proteome</keyword>
<evidence type="ECO:0000256" key="1">
    <source>
        <dbReference type="PROSITE-ProRule" id="PRU00169"/>
    </source>
</evidence>
<dbReference type="SMART" id="SM00448">
    <property type="entry name" value="REC"/>
    <property type="match status" value="1"/>
</dbReference>
<geneLocation type="plasmid" evidence="3 4">
    <name>pPP7</name>
</geneLocation>
<dbReference type="Proteomes" id="UP001354989">
    <property type="component" value="Plasmid pPP7"/>
</dbReference>
<name>A0ABM7VMR3_9BACT</name>
<proteinExistence type="predicted"/>
<organism evidence="3 4">
    <name type="scientific">Persicobacter psychrovividus</name>
    <dbReference type="NCBI Taxonomy" id="387638"/>
    <lineage>
        <taxon>Bacteria</taxon>
        <taxon>Pseudomonadati</taxon>
        <taxon>Bacteroidota</taxon>
        <taxon>Cytophagia</taxon>
        <taxon>Cytophagales</taxon>
        <taxon>Persicobacteraceae</taxon>
        <taxon>Persicobacter</taxon>
    </lineage>
</organism>
<feature type="domain" description="Response regulatory" evidence="2">
    <location>
        <begin position="7"/>
        <end position="134"/>
    </location>
</feature>
<dbReference type="PROSITE" id="PS50110">
    <property type="entry name" value="RESPONSE_REGULATORY"/>
    <property type="match status" value="1"/>
</dbReference>
<dbReference type="Pfam" id="PF00072">
    <property type="entry name" value="Response_reg"/>
    <property type="match status" value="1"/>
</dbReference>
<sequence>MNKKLDSVLLIDDDEANNFLNAMVLEEMSVAKKIHVRLNGQEGIDFLNQCIAGHEPLPNLIFLDINMPLVNGWEFLERLEEIDTKQKLPIVIVLLTTSLNPDDQEQAKALERISAFLNKPLSVETLKEIFAQFFDIELAV</sequence>
<feature type="modified residue" description="4-aspartylphosphate" evidence="1">
    <location>
        <position position="64"/>
    </location>
</feature>
<evidence type="ECO:0000259" key="2">
    <source>
        <dbReference type="PROSITE" id="PS50110"/>
    </source>
</evidence>
<dbReference type="EMBL" id="AP025299">
    <property type="protein sequence ID" value="BDD02216.1"/>
    <property type="molecule type" value="Genomic_DNA"/>
</dbReference>
<dbReference type="InterPro" id="IPR052893">
    <property type="entry name" value="TCS_response_regulator"/>
</dbReference>
<gene>
    <name evidence="3" type="ORF">PEPS_44960</name>
</gene>
<dbReference type="InterPro" id="IPR011006">
    <property type="entry name" value="CheY-like_superfamily"/>
</dbReference>
<dbReference type="Gene3D" id="3.40.50.2300">
    <property type="match status" value="1"/>
</dbReference>
<dbReference type="InterPro" id="IPR001789">
    <property type="entry name" value="Sig_transdc_resp-reg_receiver"/>
</dbReference>
<reference evidence="3 4" key="1">
    <citation type="submission" date="2021-12" db="EMBL/GenBank/DDBJ databases">
        <title>Genome sequencing of bacteria with rrn-lacking chromosome and rrn-plasmid.</title>
        <authorList>
            <person name="Anda M."/>
            <person name="Iwasaki W."/>
        </authorList>
    </citation>
    <scope>NUCLEOTIDE SEQUENCE [LARGE SCALE GENOMIC DNA]</scope>
    <source>
        <strain evidence="3 4">NBRC 101262</strain>
        <plasmid evidence="3 4">pPP7</plasmid>
    </source>
</reference>
<evidence type="ECO:0000313" key="4">
    <source>
        <dbReference type="Proteomes" id="UP001354989"/>
    </source>
</evidence>
<dbReference type="PANTHER" id="PTHR44520">
    <property type="entry name" value="RESPONSE REGULATOR RCP1-RELATED"/>
    <property type="match status" value="1"/>
</dbReference>
<accession>A0ABM7VMR3</accession>
<dbReference type="PANTHER" id="PTHR44520:SF2">
    <property type="entry name" value="RESPONSE REGULATOR RCP1"/>
    <property type="match status" value="1"/>
</dbReference>
<dbReference type="RefSeq" id="WP_332922647.1">
    <property type="nucleotide sequence ID" value="NZ_AP025299.1"/>
</dbReference>
<protein>
    <submittedName>
        <fullName evidence="3">Response regulator</fullName>
    </submittedName>
</protein>